<reference evidence="3 5" key="3">
    <citation type="journal article" date="2017" name="Elife">
        <title>Extensive horizontal gene transfer in cheese-associated bacteria.</title>
        <authorList>
            <person name="Bonham K.S."/>
            <person name="Wolfe B.E."/>
            <person name="Dutton R.J."/>
        </authorList>
    </citation>
    <scope>NUCLEOTIDE SEQUENCE [LARGE SCALE GENOMIC DNA]</scope>
    <source>
        <strain evidence="3 5">900_6</strain>
    </source>
</reference>
<dbReference type="eggNOG" id="ENOG502ZBXW">
    <property type="taxonomic scope" value="Bacteria"/>
</dbReference>
<dbReference type="EMBL" id="CP017150">
    <property type="protein sequence ID" value="AOP53714.1"/>
    <property type="molecule type" value="Genomic_DNA"/>
</dbReference>
<feature type="transmembrane region" description="Helical" evidence="1">
    <location>
        <begin position="208"/>
        <end position="224"/>
    </location>
</feature>
<reference evidence="4" key="2">
    <citation type="submission" date="2016-09" db="EMBL/GenBank/DDBJ databases">
        <title>Complete Genome Sequence of Brevibacterium linens SMQ-1335.</title>
        <authorList>
            <person name="de Melo A.G."/>
            <person name="Labrie S.J."/>
            <person name="Dumaresq J."/>
            <person name="Roberts R.J."/>
            <person name="Tremblay D.M."/>
            <person name="Moineau S."/>
        </authorList>
    </citation>
    <scope>NUCLEOTIDE SEQUENCE [LARGE SCALE GENOMIC DNA]</scope>
    <source>
        <strain evidence="4">SMQ-1335</strain>
    </source>
</reference>
<dbReference type="EMBL" id="NRGO01000014">
    <property type="protein sequence ID" value="PCC49505.1"/>
    <property type="molecule type" value="Genomic_DNA"/>
</dbReference>
<evidence type="ECO:0000313" key="4">
    <source>
        <dbReference type="Proteomes" id="UP000094793"/>
    </source>
</evidence>
<accession>A0A2A3ZDS8</accession>
<accession>A0A1D7W408</accession>
<dbReference type="AlphaFoldDB" id="A0A1D7W408"/>
<feature type="transmembrane region" description="Helical" evidence="1">
    <location>
        <begin position="118"/>
        <end position="148"/>
    </location>
</feature>
<dbReference type="Proteomes" id="UP000217720">
    <property type="component" value="Unassembled WGS sequence"/>
</dbReference>
<keyword evidence="1" id="KW-0472">Membrane</keyword>
<feature type="transmembrane region" description="Helical" evidence="1">
    <location>
        <begin position="185"/>
        <end position="202"/>
    </location>
</feature>
<dbReference type="RefSeq" id="WP_069600156.1">
    <property type="nucleotide sequence ID" value="NZ_CP017150.1"/>
</dbReference>
<reference evidence="2" key="1">
    <citation type="submission" date="2016-09" db="EMBL/GenBank/DDBJ databases">
        <title>Complete Genome Sequence of Brevibacterium aurantiacum SMQ-1335.</title>
        <authorList>
            <person name="de Melo A.G."/>
            <person name="Labrie S.J."/>
            <person name="Dumaresq J."/>
            <person name="Roberts R.J."/>
            <person name="Tremblay D.M."/>
            <person name="Moineau S."/>
        </authorList>
    </citation>
    <scope>NUCLEOTIDE SEQUENCE</scope>
    <source>
        <strain evidence="2">SMQ-1335</strain>
    </source>
</reference>
<feature type="transmembrane region" description="Helical" evidence="1">
    <location>
        <begin position="52"/>
        <end position="69"/>
    </location>
</feature>
<evidence type="ECO:0000313" key="3">
    <source>
        <dbReference type="EMBL" id="PCC49505.1"/>
    </source>
</evidence>
<feature type="transmembrane region" description="Helical" evidence="1">
    <location>
        <begin position="20"/>
        <end position="40"/>
    </location>
</feature>
<dbReference type="OrthoDB" id="2052735at2"/>
<feature type="transmembrane region" description="Helical" evidence="1">
    <location>
        <begin position="160"/>
        <end position="178"/>
    </location>
</feature>
<organism evidence="2 4">
    <name type="scientific">Brevibacterium aurantiacum</name>
    <dbReference type="NCBI Taxonomy" id="273384"/>
    <lineage>
        <taxon>Bacteria</taxon>
        <taxon>Bacillati</taxon>
        <taxon>Actinomycetota</taxon>
        <taxon>Actinomycetes</taxon>
        <taxon>Micrococcales</taxon>
        <taxon>Brevibacteriaceae</taxon>
        <taxon>Brevibacterium</taxon>
    </lineage>
</organism>
<dbReference type="KEGG" id="blin:BLSMQ_2004"/>
<dbReference type="Proteomes" id="UP000094793">
    <property type="component" value="Chromosome"/>
</dbReference>
<protein>
    <submittedName>
        <fullName evidence="2">Uncharacterized protein</fullName>
    </submittedName>
</protein>
<evidence type="ECO:0000313" key="5">
    <source>
        <dbReference type="Proteomes" id="UP000217720"/>
    </source>
</evidence>
<evidence type="ECO:0000256" key="1">
    <source>
        <dbReference type="SAM" id="Phobius"/>
    </source>
</evidence>
<name>A0A1D7W408_BREAU</name>
<evidence type="ECO:0000313" key="2">
    <source>
        <dbReference type="EMBL" id="AOP53714.1"/>
    </source>
</evidence>
<keyword evidence="1" id="KW-1133">Transmembrane helix</keyword>
<keyword evidence="1" id="KW-0812">Transmembrane</keyword>
<gene>
    <name evidence="2" type="ORF">BLSMQ_2004</name>
    <name evidence="3" type="ORF">CIK62_11610</name>
</gene>
<dbReference type="PATRIC" id="fig|1703.10.peg.2063"/>
<sequence length="244" mass="25730">MSNIITSPSHAAFERTTTKWGSLTLFIGFLIATSVPFYLLFVADANVNFGEILKGFLAVFAVYGVFYIVEPLTYFPILGPAGMYQAFLIGNISNKLLPSAIVAQDTLGVKPGTRKGEYAATMAICGAALIHVASMVLFVGILGTWLVSIIPEPVTLVAKLYILPAILGGVTVQLIASLRQVKSTLIALGAAALVILVLIPLVPVLASGDVAIVVILTIAITWFTRNKALTDKKGPADGDNVGIN</sequence>
<proteinExistence type="predicted"/>